<name>A0A1H6D7S8_9ACTN</name>
<dbReference type="EMBL" id="FNVO01000014">
    <property type="protein sequence ID" value="SEG81349.1"/>
    <property type="molecule type" value="Genomic_DNA"/>
</dbReference>
<dbReference type="InterPro" id="IPR002575">
    <property type="entry name" value="Aminoglycoside_PTrfase"/>
</dbReference>
<evidence type="ECO:0000313" key="3">
    <source>
        <dbReference type="EMBL" id="SEG81349.1"/>
    </source>
</evidence>
<organism evidence="3 4">
    <name type="scientific">Thermomonospora echinospora</name>
    <dbReference type="NCBI Taxonomy" id="1992"/>
    <lineage>
        <taxon>Bacteria</taxon>
        <taxon>Bacillati</taxon>
        <taxon>Actinomycetota</taxon>
        <taxon>Actinomycetes</taxon>
        <taxon>Streptosporangiales</taxon>
        <taxon>Thermomonosporaceae</taxon>
        <taxon>Thermomonospora</taxon>
    </lineage>
</organism>
<sequence>MGHDYDRVTDLNHTNPTRRRGALVTHPAQPWTPTVHAFLRHLEAEGFEAAPRVAGAGFDEAGDETLTWLEGTIFARSVWPDAERSMHEVGALLRRLHQVSRTFTPPPDARWMPWTLHTDAAEALISHGNIAPWHVVFHQDRPTGLIGWEYTGPVDPMDEVAVTAFYCAQLFDDDVAEQIGLPDAAARAQWFAAFLDGYGLPRHRRTDLIDRILYFVIKDNGWYSRVQGFTPHHTHTEGLWTLAWQSRAALWTLEHRELLTRTATR</sequence>
<proteinExistence type="predicted"/>
<dbReference type="SUPFAM" id="SSF56112">
    <property type="entry name" value="Protein kinase-like (PK-like)"/>
    <property type="match status" value="1"/>
</dbReference>
<reference evidence="4" key="1">
    <citation type="submission" date="2016-10" db="EMBL/GenBank/DDBJ databases">
        <authorList>
            <person name="Varghese N."/>
            <person name="Submissions S."/>
        </authorList>
    </citation>
    <scope>NUCLEOTIDE SEQUENCE [LARGE SCALE GENOMIC DNA]</scope>
    <source>
        <strain evidence="4">DSM 43163</strain>
    </source>
</reference>
<dbReference type="InterPro" id="IPR011009">
    <property type="entry name" value="Kinase-like_dom_sf"/>
</dbReference>
<gene>
    <name evidence="3" type="ORF">SAMN04489712_11432</name>
</gene>
<keyword evidence="3" id="KW-0808">Transferase</keyword>
<feature type="domain" description="Aminoglycoside phosphotransferase" evidence="2">
    <location>
        <begin position="33"/>
        <end position="116"/>
    </location>
</feature>
<evidence type="ECO:0000259" key="2">
    <source>
        <dbReference type="Pfam" id="PF01636"/>
    </source>
</evidence>
<protein>
    <submittedName>
        <fullName evidence="3">Phosphotransferase enzyme family protein</fullName>
    </submittedName>
</protein>
<evidence type="ECO:0000313" key="4">
    <source>
        <dbReference type="Proteomes" id="UP000236723"/>
    </source>
</evidence>
<feature type="region of interest" description="Disordered" evidence="1">
    <location>
        <begin position="1"/>
        <end position="23"/>
    </location>
</feature>
<dbReference type="RefSeq" id="WP_103941316.1">
    <property type="nucleotide sequence ID" value="NZ_FNVO01000014.1"/>
</dbReference>
<dbReference type="Pfam" id="PF01636">
    <property type="entry name" value="APH"/>
    <property type="match status" value="1"/>
</dbReference>
<evidence type="ECO:0000256" key="1">
    <source>
        <dbReference type="SAM" id="MobiDB-lite"/>
    </source>
</evidence>
<dbReference type="AlphaFoldDB" id="A0A1H6D7S8"/>
<dbReference type="Proteomes" id="UP000236723">
    <property type="component" value="Unassembled WGS sequence"/>
</dbReference>
<feature type="compositionally biased region" description="Basic and acidic residues" evidence="1">
    <location>
        <begin position="1"/>
        <end position="10"/>
    </location>
</feature>
<dbReference type="OrthoDB" id="236897at2"/>
<keyword evidence="4" id="KW-1185">Reference proteome</keyword>
<dbReference type="GO" id="GO:0016740">
    <property type="term" value="F:transferase activity"/>
    <property type="evidence" value="ECO:0007669"/>
    <property type="project" value="UniProtKB-KW"/>
</dbReference>
<accession>A0A1H6D7S8</accession>